<reference evidence="2 3" key="1">
    <citation type="submission" date="2017-05" db="EMBL/GenBank/DDBJ databases">
        <authorList>
            <person name="Varghese N."/>
            <person name="Submissions S."/>
        </authorList>
    </citation>
    <scope>NUCLEOTIDE SEQUENCE [LARGE SCALE GENOMIC DNA]</scope>
    <source>
        <strain evidence="2 3">DSM 29982</strain>
    </source>
</reference>
<gene>
    <name evidence="2" type="ORF">SAMN06265220_10762</name>
</gene>
<evidence type="ECO:0008006" key="4">
    <source>
        <dbReference type="Google" id="ProtNLM"/>
    </source>
</evidence>
<organism evidence="2 3">
    <name type="scientific">Flavobacterium nitrogenifigens</name>
    <dbReference type="NCBI Taxonomy" id="1617283"/>
    <lineage>
        <taxon>Bacteria</taxon>
        <taxon>Pseudomonadati</taxon>
        <taxon>Bacteroidota</taxon>
        <taxon>Flavobacteriia</taxon>
        <taxon>Flavobacteriales</taxon>
        <taxon>Flavobacteriaceae</taxon>
        <taxon>Flavobacterium</taxon>
    </lineage>
</organism>
<keyword evidence="1" id="KW-0732">Signal</keyword>
<keyword evidence="3" id="KW-1185">Reference proteome</keyword>
<dbReference type="AlphaFoldDB" id="A0A521F885"/>
<feature type="signal peptide" evidence="1">
    <location>
        <begin position="1"/>
        <end position="24"/>
    </location>
</feature>
<feature type="chain" id="PRO_5022107001" description="Hemolysin" evidence="1">
    <location>
        <begin position="25"/>
        <end position="91"/>
    </location>
</feature>
<proteinExistence type="predicted"/>
<name>A0A521F885_9FLAO</name>
<accession>A0A521F885</accession>
<dbReference type="RefSeq" id="WP_111376288.1">
    <property type="nucleotide sequence ID" value="NZ_CP043612.1"/>
</dbReference>
<dbReference type="EMBL" id="FXTQ01000007">
    <property type="protein sequence ID" value="SMO92422.1"/>
    <property type="molecule type" value="Genomic_DNA"/>
</dbReference>
<dbReference type="InterPro" id="IPR045391">
    <property type="entry name" value="DUF6520"/>
</dbReference>
<sequence length="91" mass="9639">MKTIILKKCLPLLAVLLAVTGAFACSAHRNSENRRAPAVGYTLDAQGECSIAVACNDTPSAFICRLGGSSGPIAYGKNPQGRCVETLWRPF</sequence>
<dbReference type="OrthoDB" id="1361249at2"/>
<dbReference type="PROSITE" id="PS51257">
    <property type="entry name" value="PROKAR_LIPOPROTEIN"/>
    <property type="match status" value="1"/>
</dbReference>
<protein>
    <recommendedName>
        <fullName evidence="4">Hemolysin</fullName>
    </recommendedName>
</protein>
<dbReference type="Proteomes" id="UP000319267">
    <property type="component" value="Unassembled WGS sequence"/>
</dbReference>
<evidence type="ECO:0000256" key="1">
    <source>
        <dbReference type="SAM" id="SignalP"/>
    </source>
</evidence>
<dbReference type="Pfam" id="PF20130">
    <property type="entry name" value="DUF6520"/>
    <property type="match status" value="1"/>
</dbReference>
<evidence type="ECO:0000313" key="2">
    <source>
        <dbReference type="EMBL" id="SMO92422.1"/>
    </source>
</evidence>
<evidence type="ECO:0000313" key="3">
    <source>
        <dbReference type="Proteomes" id="UP000319267"/>
    </source>
</evidence>